<accession>A0A0N4T3U1</accession>
<dbReference type="Proteomes" id="UP000278627">
    <property type="component" value="Unassembled WGS sequence"/>
</dbReference>
<evidence type="ECO:0000313" key="2">
    <source>
        <dbReference type="Proteomes" id="UP000278627"/>
    </source>
</evidence>
<name>A0A0N4T3U1_BRUPA</name>
<evidence type="ECO:0000313" key="3">
    <source>
        <dbReference type="WBParaSite" id="BPAG_0000287101-mRNA-1"/>
    </source>
</evidence>
<keyword evidence="2" id="KW-1185">Reference proteome</keyword>
<evidence type="ECO:0000313" key="1">
    <source>
        <dbReference type="EMBL" id="VDN84027.1"/>
    </source>
</evidence>
<sequence>MRRGLNSSSLGTGQEMVHNGITISECRNQMHAAAAAAIINKTKIESCVALHSIEYPIHKALRWRTT</sequence>
<organism evidence="3">
    <name type="scientific">Brugia pahangi</name>
    <name type="common">Filarial nematode worm</name>
    <dbReference type="NCBI Taxonomy" id="6280"/>
    <lineage>
        <taxon>Eukaryota</taxon>
        <taxon>Metazoa</taxon>
        <taxon>Ecdysozoa</taxon>
        <taxon>Nematoda</taxon>
        <taxon>Chromadorea</taxon>
        <taxon>Rhabditida</taxon>
        <taxon>Spirurina</taxon>
        <taxon>Spiruromorpha</taxon>
        <taxon>Filarioidea</taxon>
        <taxon>Onchocercidae</taxon>
        <taxon>Brugia</taxon>
    </lineage>
</organism>
<reference evidence="3" key="1">
    <citation type="submission" date="2017-02" db="UniProtKB">
        <authorList>
            <consortium name="WormBaseParasite"/>
        </authorList>
    </citation>
    <scope>IDENTIFICATION</scope>
</reference>
<dbReference type="EMBL" id="UZAD01000546">
    <property type="protein sequence ID" value="VDN84027.1"/>
    <property type="molecule type" value="Genomic_DNA"/>
</dbReference>
<dbReference type="WBParaSite" id="BPAG_0000287101-mRNA-1">
    <property type="protein sequence ID" value="BPAG_0000287101-mRNA-1"/>
    <property type="gene ID" value="BPAG_0000287101"/>
</dbReference>
<dbReference type="AlphaFoldDB" id="A0A0N4T3U1"/>
<protein>
    <submittedName>
        <fullName evidence="1 3">Uncharacterized protein</fullName>
    </submittedName>
</protein>
<reference evidence="1 2" key="2">
    <citation type="submission" date="2018-11" db="EMBL/GenBank/DDBJ databases">
        <authorList>
            <consortium name="Pathogen Informatics"/>
        </authorList>
    </citation>
    <scope>NUCLEOTIDE SEQUENCE [LARGE SCALE GENOMIC DNA]</scope>
</reference>
<gene>
    <name evidence="1" type="ORF">BPAG_LOCUS2841</name>
</gene>
<proteinExistence type="predicted"/>